<dbReference type="EMBL" id="CALZ01000010">
    <property type="protein sequence ID" value="CCK82729.1"/>
    <property type="molecule type" value="Genomic_DNA"/>
</dbReference>
<comment type="caution">
    <text evidence="1">The sequence shown here is derived from an EMBL/GenBank/DDBJ whole genome shotgun (WGS) entry which is preliminary data.</text>
</comment>
<accession>K0NM92</accession>
<dbReference type="Pfam" id="PF13743">
    <property type="entry name" value="Thioredoxin_5"/>
    <property type="match status" value="1"/>
</dbReference>
<dbReference type="OrthoDB" id="2156137at2"/>
<evidence type="ECO:0000313" key="2">
    <source>
        <dbReference type="Proteomes" id="UP000009325"/>
    </source>
</evidence>
<reference evidence="1 2" key="1">
    <citation type="submission" date="2012-08" db="EMBL/GenBank/DDBJ databases">
        <title>Draft Genome Sequences of Lactobacillus equicursoris CIP 110162T, isolated from thoroughbred racehorse feces and Lactobacillus sp. CRBIP 24.137 isolated from urine of human.</title>
        <authorList>
            <person name="Cousin S."/>
            <person name="Loux V."/>
            <person name="Ma L."/>
            <person name="Creno S."/>
            <person name="Clermont D."/>
            <person name="Bizet C."/>
            <person name="Bouchier C."/>
        </authorList>
    </citation>
    <scope>NUCLEOTIDE SEQUENCE [LARGE SCALE GENOMIC DNA]</scope>
    <source>
        <strain evidence="1 2">66c</strain>
    </source>
</reference>
<gene>
    <name evidence="1" type="ORF">BN146_00310</name>
</gene>
<protein>
    <submittedName>
        <fullName evidence="1">Dithiol-disulfide isomerase</fullName>
        <ecNumber evidence="1">5.3.4.1</ecNumber>
    </submittedName>
</protein>
<proteinExistence type="predicted"/>
<dbReference type="Proteomes" id="UP000009325">
    <property type="component" value="Unassembled WGS sequence"/>
</dbReference>
<dbReference type="InterPro" id="IPR036249">
    <property type="entry name" value="Thioredoxin-like_sf"/>
</dbReference>
<dbReference type="AlphaFoldDB" id="K0NM92"/>
<dbReference type="EC" id="5.3.4.1" evidence="1"/>
<dbReference type="Gene3D" id="3.40.30.10">
    <property type="entry name" value="Glutaredoxin"/>
    <property type="match status" value="1"/>
</dbReference>
<evidence type="ECO:0000313" key="1">
    <source>
        <dbReference type="EMBL" id="CCK82729.1"/>
    </source>
</evidence>
<sequence>MFELFLFINPLGLSCFQLENKIKLLAEELDLEICVNYLPLVTLDSMKADMVKRNWNFNTVINLAHYHEASLSAQNLYYAIQIAYGKKRARKFLFNLQEKLSCGKEEYSFDLAKKLISDLKLDLKKIEGVKQDDCLKNAIGQDQQLAKKFHINSLPSAVIFDDAVDDSGLLLDGEPSLDELRSIFASGDRQAISDSSESIACEPVCDYNSFYCQTGHLHLL</sequence>
<dbReference type="RefSeq" id="WP_008461637.1">
    <property type="nucleotide sequence ID" value="NZ_CALZ01000010.1"/>
</dbReference>
<dbReference type="SUPFAM" id="SSF52833">
    <property type="entry name" value="Thioredoxin-like"/>
    <property type="match status" value="1"/>
</dbReference>
<dbReference type="GO" id="GO:0003756">
    <property type="term" value="F:protein disulfide isomerase activity"/>
    <property type="evidence" value="ECO:0007669"/>
    <property type="project" value="UniProtKB-EC"/>
</dbReference>
<organism evidence="1 2">
    <name type="scientific">Lactobacillus equicursoris 66c</name>
    <dbReference type="NCBI Taxonomy" id="872326"/>
    <lineage>
        <taxon>Bacteria</taxon>
        <taxon>Bacillati</taxon>
        <taxon>Bacillota</taxon>
        <taxon>Bacilli</taxon>
        <taxon>Lactobacillales</taxon>
        <taxon>Lactobacillaceae</taxon>
        <taxon>Lactobacillus</taxon>
    </lineage>
</organism>
<keyword evidence="1" id="KW-0413">Isomerase</keyword>
<name>K0NM92_9LACO</name>